<feature type="non-terminal residue" evidence="2">
    <location>
        <position position="713"/>
    </location>
</feature>
<feature type="region of interest" description="Disordered" evidence="1">
    <location>
        <begin position="544"/>
        <end position="567"/>
    </location>
</feature>
<sequence>GGGGGGDGGGVTSTSNPSQVAAVAAVPPSPHVRNQRSSSSSWSALFTRRRGPRPGAPGMSPRRPRSRSSTSWEGAATSAEGQLTVLTVGNGSTESPSPAAGASAAIPSNTSDGTYLDATTRFDAVERFHPPGPVSPVVLPTAASSVAASDAVPTAKKFRASVLLFGRSIRAGPVAEAVEQSAPPYIKHAAMSHPKLRPAAAPDSRNESASGAAPEGCTTTTGSREPRILQPMGNSRRTSAASPVEARPLVLSPVISAASGRRERRSSLVLPHSATGTVDFAAAVAAAIGIASPLVDNSGGGGGGGREMGHGRGRAPSGAFANALAATAASVACNGAATGAVRGGPTPDTSAQGSRAGQGPQTGPDVEAQPMPPIHQHSASNLCVPLRTGHAPPPLDGAATASAMLIETTPLRAPEGAALPLSYHPNAQGPSFMMRSAAARRADAMYSPLESPFSLRAMAVEGYGGGMQSPPFGMSPSPTMTNLAGAANGKMQVERPIGLEDGDGFSYSPLEGTIRSLRALGSTELLQLAPPGYEEASAEGIGDFNGAAGRRSSGSGTGPYASADRLIRSKQIRSVRRSLQSGGGTPPEASITHAASPEELEAAAARRDDDSSAAAAAAASEDGGGDDGLMPVTEWISAARASTAKARRQRRQSSVGFYTPLPQPQLRAALPGAVYGQAQLASGGAAAGAAAGVHARVANQLAELQRAEAEHIQ</sequence>
<feature type="compositionally biased region" description="Polar residues" evidence="1">
    <location>
        <begin position="347"/>
        <end position="361"/>
    </location>
</feature>
<evidence type="ECO:0000256" key="1">
    <source>
        <dbReference type="SAM" id="MobiDB-lite"/>
    </source>
</evidence>
<feature type="region of interest" description="Disordered" evidence="1">
    <location>
        <begin position="601"/>
        <end position="630"/>
    </location>
</feature>
<feature type="region of interest" description="Disordered" evidence="1">
    <location>
        <begin position="296"/>
        <end position="315"/>
    </location>
</feature>
<dbReference type="EMBL" id="BNCQ01000002">
    <property type="protein sequence ID" value="GIL95194.1"/>
    <property type="molecule type" value="Genomic_DNA"/>
</dbReference>
<gene>
    <name evidence="2" type="ORF">Vretimale_1274</name>
</gene>
<feature type="region of interest" description="Disordered" evidence="1">
    <location>
        <begin position="194"/>
        <end position="244"/>
    </location>
</feature>
<feature type="compositionally biased region" description="Low complexity" evidence="1">
    <location>
        <begin position="56"/>
        <end position="71"/>
    </location>
</feature>
<feature type="compositionally biased region" description="Gly residues" evidence="1">
    <location>
        <begin position="1"/>
        <end position="11"/>
    </location>
</feature>
<feature type="region of interest" description="Disordered" evidence="1">
    <location>
        <begin position="1"/>
        <end position="113"/>
    </location>
</feature>
<proteinExistence type="predicted"/>
<feature type="compositionally biased region" description="Polar residues" evidence="1">
    <location>
        <begin position="232"/>
        <end position="241"/>
    </location>
</feature>
<dbReference type="AlphaFoldDB" id="A0A8J4DAB2"/>
<name>A0A8J4DAB2_9CHLO</name>
<reference evidence="2" key="1">
    <citation type="journal article" date="2021" name="Proc. Natl. Acad. Sci. U.S.A.">
        <title>Three genomes in the algal genus Volvox reveal the fate of a haploid sex-determining region after a transition to homothallism.</title>
        <authorList>
            <person name="Yamamoto K."/>
            <person name="Hamaji T."/>
            <person name="Kawai-Toyooka H."/>
            <person name="Matsuzaki R."/>
            <person name="Takahashi F."/>
            <person name="Nishimura Y."/>
            <person name="Kawachi M."/>
            <person name="Noguchi H."/>
            <person name="Minakuchi Y."/>
            <person name="Umen J.G."/>
            <person name="Toyoda A."/>
            <person name="Nozaki H."/>
        </authorList>
    </citation>
    <scope>NUCLEOTIDE SEQUENCE</scope>
    <source>
        <strain evidence="2">NIES-3785</strain>
    </source>
</reference>
<evidence type="ECO:0000313" key="2">
    <source>
        <dbReference type="EMBL" id="GIL95194.1"/>
    </source>
</evidence>
<feature type="non-terminal residue" evidence="2">
    <location>
        <position position="1"/>
    </location>
</feature>
<feature type="region of interest" description="Disordered" evidence="1">
    <location>
        <begin position="340"/>
        <end position="370"/>
    </location>
</feature>
<comment type="caution">
    <text evidence="2">The sequence shown here is derived from an EMBL/GenBank/DDBJ whole genome shotgun (WGS) entry which is preliminary data.</text>
</comment>
<dbReference type="Proteomes" id="UP000722791">
    <property type="component" value="Unassembled WGS sequence"/>
</dbReference>
<feature type="compositionally biased region" description="Polar residues" evidence="1">
    <location>
        <begin position="79"/>
        <end position="91"/>
    </location>
</feature>
<organism evidence="2 3">
    <name type="scientific">Volvox reticuliferus</name>
    <dbReference type="NCBI Taxonomy" id="1737510"/>
    <lineage>
        <taxon>Eukaryota</taxon>
        <taxon>Viridiplantae</taxon>
        <taxon>Chlorophyta</taxon>
        <taxon>core chlorophytes</taxon>
        <taxon>Chlorophyceae</taxon>
        <taxon>CS clade</taxon>
        <taxon>Chlamydomonadales</taxon>
        <taxon>Volvocaceae</taxon>
        <taxon>Volvox</taxon>
    </lineage>
</organism>
<feature type="compositionally biased region" description="Low complexity" evidence="1">
    <location>
        <begin position="612"/>
        <end position="621"/>
    </location>
</feature>
<evidence type="ECO:0000313" key="3">
    <source>
        <dbReference type="Proteomes" id="UP000722791"/>
    </source>
</evidence>
<protein>
    <submittedName>
        <fullName evidence="2">Uncharacterized protein</fullName>
    </submittedName>
</protein>
<accession>A0A8J4DAB2</accession>
<feature type="compositionally biased region" description="Low complexity" evidence="1">
    <location>
        <begin position="92"/>
        <end position="108"/>
    </location>
</feature>
<feature type="compositionally biased region" description="Low complexity" evidence="1">
    <location>
        <begin position="17"/>
        <end position="26"/>
    </location>
</feature>